<accession>V4QWD3</accession>
<dbReference type="GO" id="GO:0004416">
    <property type="term" value="F:hydroxyacylglutathione hydrolase activity"/>
    <property type="evidence" value="ECO:0007669"/>
    <property type="project" value="UniProtKB-EC"/>
</dbReference>
<dbReference type="Pfam" id="PF08241">
    <property type="entry name" value="Methyltransf_11"/>
    <property type="match status" value="1"/>
</dbReference>
<dbReference type="InterPro" id="IPR029063">
    <property type="entry name" value="SAM-dependent_MTases_sf"/>
</dbReference>
<evidence type="ECO:0000313" key="3">
    <source>
        <dbReference type="EMBL" id="ESR24047.1"/>
    </source>
</evidence>
<sequence>MDIIDLREFYGTMLGQIARRLVQQRMEHLLPARDAGVVVGLGYATPYLGLLRDRAERVLAFMPARQGVVRWPSDRKCRAALVDETRLPMGDGTVDLLIMVHCLEMSDSASELLHEARRVLAGGGRLIVAVPYRRGLWSRFEHTPFGYGHPYSRSQLVRLLRETQFTPARWQEALWLPPFRHRFLIRSLGVLERLGAWLAMPPGLVMVEATKQVQAAIPIKPKRARNLRPVLVGEPAASARLEMPNVESDDQPARGVLSRRAP</sequence>
<keyword evidence="3" id="KW-0489">Methyltransferase</keyword>
<dbReference type="GO" id="GO:0032259">
    <property type="term" value="P:methylation"/>
    <property type="evidence" value="ECO:0007669"/>
    <property type="project" value="UniProtKB-KW"/>
</dbReference>
<dbReference type="SUPFAM" id="SSF53335">
    <property type="entry name" value="S-adenosyl-L-methionine-dependent methyltransferases"/>
    <property type="match status" value="1"/>
</dbReference>
<feature type="region of interest" description="Disordered" evidence="1">
    <location>
        <begin position="241"/>
        <end position="262"/>
    </location>
</feature>
<comment type="caution">
    <text evidence="3">The sequence shown here is derived from an EMBL/GenBank/DDBJ whole genome shotgun (WGS) entry which is preliminary data.</text>
</comment>
<gene>
    <name evidence="3" type="ORF">N177_2496</name>
</gene>
<reference evidence="3 4" key="1">
    <citation type="journal article" date="2014" name="Genome Announc.">
        <title>Draft Genome Sequence of Lutibaculum baratangense Strain AMV1T, Isolated from a Mud Volcano in Andamans, India.</title>
        <authorList>
            <person name="Singh A."/>
            <person name="Sreenivas A."/>
            <person name="Sathyanarayana Reddy G."/>
            <person name="Pinnaka A.K."/>
            <person name="Shivaji S."/>
        </authorList>
    </citation>
    <scope>NUCLEOTIDE SEQUENCE [LARGE SCALE GENOMIC DNA]</scope>
    <source>
        <strain evidence="3 4">AMV1</strain>
    </source>
</reference>
<dbReference type="PATRIC" id="fig|631454.5.peg.2465"/>
<dbReference type="GO" id="GO:0008757">
    <property type="term" value="F:S-adenosylmethionine-dependent methyltransferase activity"/>
    <property type="evidence" value="ECO:0007669"/>
    <property type="project" value="InterPro"/>
</dbReference>
<evidence type="ECO:0000313" key="4">
    <source>
        <dbReference type="Proteomes" id="UP000017819"/>
    </source>
</evidence>
<dbReference type="EMBL" id="AWXZ01000035">
    <property type="protein sequence ID" value="ESR24047.1"/>
    <property type="molecule type" value="Genomic_DNA"/>
</dbReference>
<keyword evidence="3" id="KW-0808">Transferase</keyword>
<feature type="domain" description="Methyltransferase type 11" evidence="2">
    <location>
        <begin position="77"/>
        <end position="128"/>
    </location>
</feature>
<dbReference type="eggNOG" id="COG2226">
    <property type="taxonomic scope" value="Bacteria"/>
</dbReference>
<dbReference type="Gene3D" id="3.40.50.150">
    <property type="entry name" value="Vaccinia Virus protein VP39"/>
    <property type="match status" value="1"/>
</dbReference>
<keyword evidence="4" id="KW-1185">Reference proteome</keyword>
<evidence type="ECO:0000259" key="2">
    <source>
        <dbReference type="Pfam" id="PF08241"/>
    </source>
</evidence>
<dbReference type="EC" id="3.1.2.6" evidence="3"/>
<proteinExistence type="predicted"/>
<dbReference type="InterPro" id="IPR013216">
    <property type="entry name" value="Methyltransf_11"/>
</dbReference>
<protein>
    <submittedName>
        <fullName evidence="3">SAM-dependent methyltransferase 2, in cluster with Hydroxyacylglutathione hydrolase</fullName>
        <ecNumber evidence="3">3.1.2.6</ecNumber>
    </submittedName>
</protein>
<keyword evidence="3" id="KW-0378">Hydrolase</keyword>
<dbReference type="AlphaFoldDB" id="V4QWD3"/>
<dbReference type="Proteomes" id="UP000017819">
    <property type="component" value="Unassembled WGS sequence"/>
</dbReference>
<evidence type="ECO:0000256" key="1">
    <source>
        <dbReference type="SAM" id="MobiDB-lite"/>
    </source>
</evidence>
<organism evidence="3 4">
    <name type="scientific">Lutibaculum baratangense AMV1</name>
    <dbReference type="NCBI Taxonomy" id="631454"/>
    <lineage>
        <taxon>Bacteria</taxon>
        <taxon>Pseudomonadati</taxon>
        <taxon>Pseudomonadota</taxon>
        <taxon>Alphaproteobacteria</taxon>
        <taxon>Hyphomicrobiales</taxon>
        <taxon>Tepidamorphaceae</taxon>
        <taxon>Lutibaculum</taxon>
    </lineage>
</organism>
<dbReference type="STRING" id="631454.N177_2496"/>
<name>V4QWD3_9HYPH</name>